<dbReference type="Proteomes" id="UP000176944">
    <property type="component" value="Chromosome"/>
</dbReference>
<name>A0A9Q9SUT0_MOOP1</name>
<protein>
    <submittedName>
        <fullName evidence="1">Uncharacterized protein</fullName>
    </submittedName>
</protein>
<dbReference type="EMBL" id="CP017708">
    <property type="protein sequence ID" value="WAN70017.1"/>
    <property type="molecule type" value="Genomic_DNA"/>
</dbReference>
<dbReference type="AlphaFoldDB" id="A0A9Q9SUT0"/>
<accession>A0A9Q9SUT0</accession>
<evidence type="ECO:0000313" key="1">
    <source>
        <dbReference type="EMBL" id="WAN70017.1"/>
    </source>
</evidence>
<reference evidence="1" key="1">
    <citation type="journal article" date="2017" name="Proc. Natl. Acad. Sci. U.S.A.">
        <title>Comparative genomics uncovers the prolific and distinctive metabolic potential of the cyanobacterial genus Moorea.</title>
        <authorList>
            <person name="Leao T."/>
            <person name="Castelao G."/>
            <person name="Korobeynikov A."/>
            <person name="Monroe E.A."/>
            <person name="Podell S."/>
            <person name="Glukhov E."/>
            <person name="Allen E.E."/>
            <person name="Gerwick W.H."/>
            <person name="Gerwick L."/>
        </authorList>
    </citation>
    <scope>NUCLEOTIDE SEQUENCE</scope>
    <source>
        <strain evidence="1">JHB</strain>
    </source>
</reference>
<sequence>MGCGVWGVGCGVWGVGCGVWGVGCGVWAREEEGAKKNYCIVEMVGTTGISGINGISKVQGFQKTIALSQFKEEADP</sequence>
<reference evidence="1" key="2">
    <citation type="submission" date="2022-10" db="EMBL/GenBank/DDBJ databases">
        <authorList>
            <person name="Ngo T.-E."/>
        </authorList>
    </citation>
    <scope>NUCLEOTIDE SEQUENCE</scope>
    <source>
        <strain evidence="1">JHB</strain>
    </source>
</reference>
<organism evidence="1">
    <name type="scientific">Moorena producens (strain JHB)</name>
    <dbReference type="NCBI Taxonomy" id="1454205"/>
    <lineage>
        <taxon>Bacteria</taxon>
        <taxon>Bacillati</taxon>
        <taxon>Cyanobacteriota</taxon>
        <taxon>Cyanophyceae</taxon>
        <taxon>Coleofasciculales</taxon>
        <taxon>Coleofasciculaceae</taxon>
        <taxon>Moorena</taxon>
    </lineage>
</organism>
<proteinExistence type="predicted"/>
<gene>
    <name evidence="1" type="ORF">BJP36_14595</name>
</gene>